<dbReference type="InterPro" id="IPR006480">
    <property type="entry name" value="Phage_holin_4_1"/>
</dbReference>
<protein>
    <submittedName>
        <fullName evidence="6">Toxin secretion/phage lysis holin</fullName>
    </submittedName>
</protein>
<evidence type="ECO:0000313" key="6">
    <source>
        <dbReference type="EMBL" id="SET58280.1"/>
    </source>
</evidence>
<feature type="transmembrane region" description="Helical" evidence="5">
    <location>
        <begin position="67"/>
        <end position="83"/>
    </location>
</feature>
<dbReference type="GeneID" id="78288641"/>
<name>A0A1I0FLY1_9FIRM</name>
<sequence length="151" mass="17299">MDNIFEYLKYVYSLIIAMLSCFLGEHWILFILYLTLNIIDTFTGWAKARILNKESSKVAMIGIIRKMCYWVLILVAFLIPIIFQEIGSVIGIDFSVTIILGWFVVASLIINECRSILENLVEAGCQVPNFLIKGLEVTAKKLEEIEEKENE</sequence>
<keyword evidence="3 5" id="KW-1133">Transmembrane helix</keyword>
<evidence type="ECO:0000256" key="4">
    <source>
        <dbReference type="ARBA" id="ARBA00023136"/>
    </source>
</evidence>
<organism evidence="6 7">
    <name type="scientific">Thomasclavelia cocleata</name>
    <dbReference type="NCBI Taxonomy" id="69824"/>
    <lineage>
        <taxon>Bacteria</taxon>
        <taxon>Bacillati</taxon>
        <taxon>Bacillota</taxon>
        <taxon>Erysipelotrichia</taxon>
        <taxon>Erysipelotrichales</taxon>
        <taxon>Coprobacillaceae</taxon>
        <taxon>Thomasclavelia</taxon>
    </lineage>
</organism>
<proteinExistence type="predicted"/>
<evidence type="ECO:0000256" key="3">
    <source>
        <dbReference type="ARBA" id="ARBA00022989"/>
    </source>
</evidence>
<keyword evidence="7" id="KW-1185">Reference proteome</keyword>
<dbReference type="OrthoDB" id="2882723at2"/>
<evidence type="ECO:0000256" key="2">
    <source>
        <dbReference type="ARBA" id="ARBA00022692"/>
    </source>
</evidence>
<dbReference type="Pfam" id="PF05105">
    <property type="entry name" value="Phage_holin_4_1"/>
    <property type="match status" value="1"/>
</dbReference>
<accession>A0A1I0FLY1</accession>
<keyword evidence="4 5" id="KW-0472">Membrane</keyword>
<dbReference type="GO" id="GO:0016020">
    <property type="term" value="C:membrane"/>
    <property type="evidence" value="ECO:0007669"/>
    <property type="project" value="UniProtKB-SubCell"/>
</dbReference>
<feature type="transmembrane region" description="Helical" evidence="5">
    <location>
        <begin position="89"/>
        <end position="110"/>
    </location>
</feature>
<dbReference type="EMBL" id="FOIN01000020">
    <property type="protein sequence ID" value="SET58280.1"/>
    <property type="molecule type" value="Genomic_DNA"/>
</dbReference>
<dbReference type="Proteomes" id="UP000198558">
    <property type="component" value="Unassembled WGS sequence"/>
</dbReference>
<evidence type="ECO:0000256" key="1">
    <source>
        <dbReference type="ARBA" id="ARBA00004141"/>
    </source>
</evidence>
<gene>
    <name evidence="6" type="ORF">SAMN04489758_1202</name>
</gene>
<reference evidence="7" key="1">
    <citation type="submission" date="2016-10" db="EMBL/GenBank/DDBJ databases">
        <authorList>
            <person name="Varghese N."/>
            <person name="Submissions S."/>
        </authorList>
    </citation>
    <scope>NUCLEOTIDE SEQUENCE [LARGE SCALE GENOMIC DNA]</scope>
    <source>
        <strain evidence="7">DSM 1551</strain>
    </source>
</reference>
<dbReference type="RefSeq" id="WP_092354335.1">
    <property type="nucleotide sequence ID" value="NZ_FOIN01000020.1"/>
</dbReference>
<keyword evidence="2 5" id="KW-0812">Transmembrane</keyword>
<dbReference type="AlphaFoldDB" id="A0A1I0FLY1"/>
<evidence type="ECO:0000256" key="5">
    <source>
        <dbReference type="SAM" id="Phobius"/>
    </source>
</evidence>
<comment type="subcellular location">
    <subcellularLocation>
        <location evidence="1">Membrane</location>
        <topology evidence="1">Multi-pass membrane protein</topology>
    </subcellularLocation>
</comment>
<dbReference type="NCBIfam" id="TIGR01593">
    <property type="entry name" value="holin_tox_secr"/>
    <property type="match status" value="1"/>
</dbReference>
<evidence type="ECO:0000313" key="7">
    <source>
        <dbReference type="Proteomes" id="UP000198558"/>
    </source>
</evidence>